<dbReference type="EMBL" id="LAZR01050408">
    <property type="protein sequence ID" value="KKK87425.1"/>
    <property type="molecule type" value="Genomic_DNA"/>
</dbReference>
<protein>
    <submittedName>
        <fullName evidence="1">Uncharacterized protein</fullName>
    </submittedName>
</protein>
<organism evidence="1">
    <name type="scientific">marine sediment metagenome</name>
    <dbReference type="NCBI Taxonomy" id="412755"/>
    <lineage>
        <taxon>unclassified sequences</taxon>
        <taxon>metagenomes</taxon>
        <taxon>ecological metagenomes</taxon>
    </lineage>
</organism>
<reference evidence="1" key="1">
    <citation type="journal article" date="2015" name="Nature">
        <title>Complex archaea that bridge the gap between prokaryotes and eukaryotes.</title>
        <authorList>
            <person name="Spang A."/>
            <person name="Saw J.H."/>
            <person name="Jorgensen S.L."/>
            <person name="Zaremba-Niedzwiedzka K."/>
            <person name="Martijn J."/>
            <person name="Lind A.E."/>
            <person name="van Eijk R."/>
            <person name="Schleper C."/>
            <person name="Guy L."/>
            <person name="Ettema T.J."/>
        </authorList>
    </citation>
    <scope>NUCLEOTIDE SEQUENCE</scope>
</reference>
<name>A0A0F8ZN75_9ZZZZ</name>
<proteinExistence type="predicted"/>
<feature type="non-terminal residue" evidence="1">
    <location>
        <position position="28"/>
    </location>
</feature>
<dbReference type="AlphaFoldDB" id="A0A0F8ZN75"/>
<gene>
    <name evidence="1" type="ORF">LCGC14_2753350</name>
</gene>
<evidence type="ECO:0000313" key="1">
    <source>
        <dbReference type="EMBL" id="KKK87425.1"/>
    </source>
</evidence>
<accession>A0A0F8ZN75</accession>
<comment type="caution">
    <text evidence="1">The sequence shown here is derived from an EMBL/GenBank/DDBJ whole genome shotgun (WGS) entry which is preliminary data.</text>
</comment>
<sequence length="28" mass="3030">MKFTWIRATTSQVVSPNPAKVGSIIVTP</sequence>